<dbReference type="GO" id="GO:0006281">
    <property type="term" value="P:DNA repair"/>
    <property type="evidence" value="ECO:0007669"/>
    <property type="project" value="TreeGrafter"/>
</dbReference>
<evidence type="ECO:0000256" key="1">
    <source>
        <dbReference type="ARBA" id="ARBA00022801"/>
    </source>
</evidence>
<proteinExistence type="predicted"/>
<dbReference type="PANTHER" id="PTHR45766:SF6">
    <property type="entry name" value="SWI_SNF-RELATED MATRIX-ASSOCIATED ACTIN-DEPENDENT REGULATOR OF CHROMATIN SUBFAMILY A-LIKE PROTEIN 1"/>
    <property type="match status" value="1"/>
</dbReference>
<dbReference type="GO" id="GO:0016787">
    <property type="term" value="F:hydrolase activity"/>
    <property type="evidence" value="ECO:0007669"/>
    <property type="project" value="UniProtKB-KW"/>
</dbReference>
<dbReference type="AlphaFoldDB" id="A0A5J4PES6"/>
<dbReference type="GO" id="GO:0031297">
    <property type="term" value="P:replication fork processing"/>
    <property type="evidence" value="ECO:0007669"/>
    <property type="project" value="TreeGrafter"/>
</dbReference>
<dbReference type="CDD" id="cd18793">
    <property type="entry name" value="SF2_C_SNF"/>
    <property type="match status" value="1"/>
</dbReference>
<accession>A0A5J4PES6</accession>
<comment type="caution">
    <text evidence="3">The sequence shown here is derived from an EMBL/GenBank/DDBJ whole genome shotgun (WGS) entry which is preliminary data.</text>
</comment>
<sequence>RNISGRWKIKDVVEFVTYFRENKQKIILFCSLHEVVDKLKEAFPSAVSVTGRESSEQKQSAIDSFQNNPQTDIIICSIKAAGVGITLTASSHVAFVEFPWTYADCLQCEDRSHRIGQKNSVTCYYFLGRKTIDERVYQIIQNKKSIANAISGTSDQVEENIVDMVANLFNGQDDMDVGFK</sequence>
<reference evidence="3" key="1">
    <citation type="submission" date="2019-03" db="EMBL/GenBank/DDBJ databases">
        <title>Single cell metagenomics reveals metabolic interactions within the superorganism composed of flagellate Streblomastix strix and complex community of Bacteroidetes bacteria on its surface.</title>
        <authorList>
            <person name="Treitli S.C."/>
            <person name="Kolisko M."/>
            <person name="Husnik F."/>
            <person name="Keeling P."/>
            <person name="Hampl V."/>
        </authorList>
    </citation>
    <scope>NUCLEOTIDE SEQUENCE</scope>
    <source>
        <strain evidence="3">STM</strain>
    </source>
</reference>
<organism evidence="3">
    <name type="scientific">termite gut metagenome</name>
    <dbReference type="NCBI Taxonomy" id="433724"/>
    <lineage>
        <taxon>unclassified sequences</taxon>
        <taxon>metagenomes</taxon>
        <taxon>organismal metagenomes</taxon>
    </lineage>
</organism>
<dbReference type="SMART" id="SM00490">
    <property type="entry name" value="HELICc"/>
    <property type="match status" value="1"/>
</dbReference>
<keyword evidence="1" id="KW-0378">Hydrolase</keyword>
<protein>
    <recommendedName>
        <fullName evidence="2">Helicase C-terminal domain-containing protein</fullName>
    </recommendedName>
</protein>
<dbReference type="EMBL" id="SNRY01009472">
    <property type="protein sequence ID" value="KAA6307013.1"/>
    <property type="molecule type" value="Genomic_DNA"/>
</dbReference>
<dbReference type="Pfam" id="PF00271">
    <property type="entry name" value="Helicase_C"/>
    <property type="match status" value="1"/>
</dbReference>
<dbReference type="PROSITE" id="PS51194">
    <property type="entry name" value="HELICASE_CTER"/>
    <property type="match status" value="1"/>
</dbReference>
<dbReference type="PANTHER" id="PTHR45766">
    <property type="entry name" value="DNA ANNEALING HELICASE AND ENDONUCLEASE ZRANB3 FAMILY MEMBER"/>
    <property type="match status" value="1"/>
</dbReference>
<feature type="domain" description="Helicase C-terminal" evidence="2">
    <location>
        <begin position="11"/>
        <end position="161"/>
    </location>
</feature>
<evidence type="ECO:0000313" key="3">
    <source>
        <dbReference type="EMBL" id="KAA6307013.1"/>
    </source>
</evidence>
<dbReference type="SUPFAM" id="SSF52540">
    <property type="entry name" value="P-loop containing nucleoside triphosphate hydrolases"/>
    <property type="match status" value="1"/>
</dbReference>
<dbReference type="InterPro" id="IPR049730">
    <property type="entry name" value="SNF2/RAD54-like_C"/>
</dbReference>
<evidence type="ECO:0000259" key="2">
    <source>
        <dbReference type="PROSITE" id="PS51194"/>
    </source>
</evidence>
<dbReference type="InterPro" id="IPR001650">
    <property type="entry name" value="Helicase_C-like"/>
</dbReference>
<feature type="non-terminal residue" evidence="3">
    <location>
        <position position="1"/>
    </location>
</feature>
<name>A0A5J4PES6_9ZZZZ</name>
<dbReference type="Gene3D" id="3.40.50.300">
    <property type="entry name" value="P-loop containing nucleotide triphosphate hydrolases"/>
    <property type="match status" value="1"/>
</dbReference>
<gene>
    <name evidence="3" type="ORF">EZS27_041321</name>
</gene>
<dbReference type="InterPro" id="IPR027417">
    <property type="entry name" value="P-loop_NTPase"/>
</dbReference>